<dbReference type="Proteomes" id="UP001057402">
    <property type="component" value="Chromosome 7"/>
</dbReference>
<dbReference type="EMBL" id="CM042886">
    <property type="protein sequence ID" value="KAI4341022.1"/>
    <property type="molecule type" value="Genomic_DNA"/>
</dbReference>
<accession>A0ACB9NWK7</accession>
<evidence type="ECO:0000313" key="2">
    <source>
        <dbReference type="Proteomes" id="UP001057402"/>
    </source>
</evidence>
<evidence type="ECO:0000313" key="1">
    <source>
        <dbReference type="EMBL" id="KAI4341022.1"/>
    </source>
</evidence>
<reference evidence="2" key="1">
    <citation type="journal article" date="2023" name="Front. Plant Sci.">
        <title>Chromosomal-level genome assembly of Melastoma candidum provides insights into trichome evolution.</title>
        <authorList>
            <person name="Zhong Y."/>
            <person name="Wu W."/>
            <person name="Sun C."/>
            <person name="Zou P."/>
            <person name="Liu Y."/>
            <person name="Dai S."/>
            <person name="Zhou R."/>
        </authorList>
    </citation>
    <scope>NUCLEOTIDE SEQUENCE [LARGE SCALE GENOMIC DNA]</scope>
</reference>
<comment type="caution">
    <text evidence="1">The sequence shown here is derived from an EMBL/GenBank/DDBJ whole genome shotgun (WGS) entry which is preliminary data.</text>
</comment>
<organism evidence="1 2">
    <name type="scientific">Melastoma candidum</name>
    <dbReference type="NCBI Taxonomy" id="119954"/>
    <lineage>
        <taxon>Eukaryota</taxon>
        <taxon>Viridiplantae</taxon>
        <taxon>Streptophyta</taxon>
        <taxon>Embryophyta</taxon>
        <taxon>Tracheophyta</taxon>
        <taxon>Spermatophyta</taxon>
        <taxon>Magnoliopsida</taxon>
        <taxon>eudicotyledons</taxon>
        <taxon>Gunneridae</taxon>
        <taxon>Pentapetalae</taxon>
        <taxon>rosids</taxon>
        <taxon>malvids</taxon>
        <taxon>Myrtales</taxon>
        <taxon>Melastomataceae</taxon>
        <taxon>Melastomatoideae</taxon>
        <taxon>Melastomateae</taxon>
        <taxon>Melastoma</taxon>
    </lineage>
</organism>
<proteinExistence type="predicted"/>
<sequence length="113" mass="11862">MGQTTALLIGSCESHCNRIGTLCSSTESLTSWSNDEGWIDIRGGEADATMAEYGCSSSDITFDVGGVTVSRGQADILVGDAGGRKSSGLVSGCNLPCLGRDTRHSIQEHQFFL</sequence>
<keyword evidence="2" id="KW-1185">Reference proteome</keyword>
<gene>
    <name evidence="1" type="ORF">MLD38_025798</name>
</gene>
<protein>
    <submittedName>
        <fullName evidence="1">Uncharacterized protein</fullName>
    </submittedName>
</protein>
<name>A0ACB9NWK7_9MYRT</name>